<reference evidence="3" key="1">
    <citation type="submission" date="2012-12" db="EMBL/GenBank/DDBJ databases">
        <authorList>
            <person name="Hellsten U."/>
            <person name="Grimwood J."/>
            <person name="Chapman J.A."/>
            <person name="Shapiro H."/>
            <person name="Aerts A."/>
            <person name="Otillar R.P."/>
            <person name="Terry A.Y."/>
            <person name="Boore J.L."/>
            <person name="Simakov O."/>
            <person name="Marletaz F."/>
            <person name="Cho S.-J."/>
            <person name="Edsinger-Gonzales E."/>
            <person name="Havlak P."/>
            <person name="Kuo D.-H."/>
            <person name="Larsson T."/>
            <person name="Lv J."/>
            <person name="Arendt D."/>
            <person name="Savage R."/>
            <person name="Osoegawa K."/>
            <person name="de Jong P."/>
            <person name="Lindberg D.R."/>
            <person name="Seaver E.C."/>
            <person name="Weisblat D.A."/>
            <person name="Putnam N.H."/>
            <person name="Grigoriev I.V."/>
            <person name="Rokhsar D.S."/>
        </authorList>
    </citation>
    <scope>NUCLEOTIDE SEQUENCE</scope>
    <source>
        <strain evidence="3">I ESC-2004</strain>
    </source>
</reference>
<name>R7U395_CAPTE</name>
<sequence length="166" mass="18945">MAQALMSERLKRKDLSHIEILCVYLSCNRVTVEPREFTDTCHLTCKLSNNPGPPKLDTSHFQAGQVLGCHLLIQWAGTRGCFSDTFGGSVLYYENLMKDFIHSNIPLPRPRYLLCTTNPIPVQDNPGNASRHSWLKTSTEYIIKQYQHTHNSTTTITEHINNFHDT</sequence>
<gene>
    <name evidence="1" type="ORF">CAPTEDRAFT_195022</name>
</gene>
<dbReference type="EnsemblMetazoa" id="CapteT195022">
    <property type="protein sequence ID" value="CapteP195022"/>
    <property type="gene ID" value="CapteG195022"/>
</dbReference>
<reference evidence="2" key="3">
    <citation type="submission" date="2015-06" db="UniProtKB">
        <authorList>
            <consortium name="EnsemblMetazoa"/>
        </authorList>
    </citation>
    <scope>IDENTIFICATION</scope>
</reference>
<dbReference type="EMBL" id="AMQN01009649">
    <property type="status" value="NOT_ANNOTATED_CDS"/>
    <property type="molecule type" value="Genomic_DNA"/>
</dbReference>
<protein>
    <submittedName>
        <fullName evidence="1 2">Uncharacterized protein</fullName>
    </submittedName>
</protein>
<evidence type="ECO:0000313" key="2">
    <source>
        <dbReference type="EnsemblMetazoa" id="CapteP195022"/>
    </source>
</evidence>
<evidence type="ECO:0000313" key="1">
    <source>
        <dbReference type="EMBL" id="ELU00591.1"/>
    </source>
</evidence>
<dbReference type="Proteomes" id="UP000014760">
    <property type="component" value="Unassembled WGS sequence"/>
</dbReference>
<dbReference type="HOGENOM" id="CLU_1604308_0_0_1"/>
<accession>R7U395</accession>
<reference evidence="1 3" key="2">
    <citation type="journal article" date="2013" name="Nature">
        <title>Insights into bilaterian evolution from three spiralian genomes.</title>
        <authorList>
            <person name="Simakov O."/>
            <person name="Marletaz F."/>
            <person name="Cho S.J."/>
            <person name="Edsinger-Gonzales E."/>
            <person name="Havlak P."/>
            <person name="Hellsten U."/>
            <person name="Kuo D.H."/>
            <person name="Larsson T."/>
            <person name="Lv J."/>
            <person name="Arendt D."/>
            <person name="Savage R."/>
            <person name="Osoegawa K."/>
            <person name="de Jong P."/>
            <person name="Grimwood J."/>
            <person name="Chapman J.A."/>
            <person name="Shapiro H."/>
            <person name="Aerts A."/>
            <person name="Otillar R.P."/>
            <person name="Terry A.Y."/>
            <person name="Boore J.L."/>
            <person name="Grigoriev I.V."/>
            <person name="Lindberg D.R."/>
            <person name="Seaver E.C."/>
            <person name="Weisblat D.A."/>
            <person name="Putnam N.H."/>
            <person name="Rokhsar D.S."/>
        </authorList>
    </citation>
    <scope>NUCLEOTIDE SEQUENCE</scope>
    <source>
        <strain evidence="1 3">I ESC-2004</strain>
    </source>
</reference>
<organism evidence="1">
    <name type="scientific">Capitella teleta</name>
    <name type="common">Polychaete worm</name>
    <dbReference type="NCBI Taxonomy" id="283909"/>
    <lineage>
        <taxon>Eukaryota</taxon>
        <taxon>Metazoa</taxon>
        <taxon>Spiralia</taxon>
        <taxon>Lophotrochozoa</taxon>
        <taxon>Annelida</taxon>
        <taxon>Polychaeta</taxon>
        <taxon>Sedentaria</taxon>
        <taxon>Scolecida</taxon>
        <taxon>Capitellidae</taxon>
        <taxon>Capitella</taxon>
    </lineage>
</organism>
<evidence type="ECO:0000313" key="3">
    <source>
        <dbReference type="Proteomes" id="UP000014760"/>
    </source>
</evidence>
<dbReference type="AlphaFoldDB" id="R7U395"/>
<proteinExistence type="predicted"/>
<dbReference type="EMBL" id="KB305864">
    <property type="protein sequence ID" value="ELU00591.1"/>
    <property type="molecule type" value="Genomic_DNA"/>
</dbReference>
<keyword evidence="3" id="KW-1185">Reference proteome</keyword>